<dbReference type="GO" id="GO:0005634">
    <property type="term" value="C:nucleus"/>
    <property type="evidence" value="ECO:0007669"/>
    <property type="project" value="TreeGrafter"/>
</dbReference>
<keyword evidence="7" id="KW-1185">Reference proteome</keyword>
<dbReference type="PANTHER" id="PTHR10390">
    <property type="entry name" value="HOMEOBOX PROTEIN SIX"/>
    <property type="match status" value="1"/>
</dbReference>
<dbReference type="GO" id="GO:0000978">
    <property type="term" value="F:RNA polymerase II cis-regulatory region sequence-specific DNA binding"/>
    <property type="evidence" value="ECO:0007669"/>
    <property type="project" value="TreeGrafter"/>
</dbReference>
<evidence type="ECO:0000256" key="3">
    <source>
        <dbReference type="ARBA" id="ARBA00023242"/>
    </source>
</evidence>
<keyword evidence="2" id="KW-0371">Homeobox</keyword>
<reference evidence="6 7" key="2">
    <citation type="submission" date="2018-11" db="EMBL/GenBank/DDBJ databases">
        <authorList>
            <consortium name="Pathogen Informatics"/>
        </authorList>
    </citation>
    <scope>NUCLEOTIDE SEQUENCE [LARGE SCALE GENOMIC DNA]</scope>
    <source>
        <strain evidence="6 7">NST_G2</strain>
    </source>
</reference>
<dbReference type="WBParaSite" id="SSLN_0000092901-mRNA-1">
    <property type="protein sequence ID" value="SSLN_0000092901-mRNA-1"/>
    <property type="gene ID" value="SSLN_0000092901"/>
</dbReference>
<feature type="region of interest" description="Disordered" evidence="4">
    <location>
        <begin position="36"/>
        <end position="56"/>
    </location>
</feature>
<dbReference type="STRING" id="70667.A0A183S9J3"/>
<evidence type="ECO:0000259" key="5">
    <source>
        <dbReference type="Pfam" id="PF16878"/>
    </source>
</evidence>
<evidence type="ECO:0000313" key="6">
    <source>
        <dbReference type="EMBL" id="VDL86429.1"/>
    </source>
</evidence>
<keyword evidence="3" id="KW-0539">Nucleus</keyword>
<dbReference type="GO" id="GO:0000981">
    <property type="term" value="F:DNA-binding transcription factor activity, RNA polymerase II-specific"/>
    <property type="evidence" value="ECO:0007669"/>
    <property type="project" value="TreeGrafter"/>
</dbReference>
<evidence type="ECO:0000256" key="2">
    <source>
        <dbReference type="ARBA" id="ARBA00023155"/>
    </source>
</evidence>
<feature type="domain" description="Homeobox protein SIX1 N-terminal SD" evidence="5">
    <location>
        <begin position="104"/>
        <end position="171"/>
    </location>
</feature>
<gene>
    <name evidence="6" type="ORF">SSLN_LOCUS891</name>
</gene>
<dbReference type="OrthoDB" id="3501850at2759"/>
<organism evidence="8">
    <name type="scientific">Schistocephalus solidus</name>
    <name type="common">Tapeworm</name>
    <dbReference type="NCBI Taxonomy" id="70667"/>
    <lineage>
        <taxon>Eukaryota</taxon>
        <taxon>Metazoa</taxon>
        <taxon>Spiralia</taxon>
        <taxon>Lophotrochozoa</taxon>
        <taxon>Platyhelminthes</taxon>
        <taxon>Cestoda</taxon>
        <taxon>Eucestoda</taxon>
        <taxon>Diphyllobothriidea</taxon>
        <taxon>Diphyllobothriidae</taxon>
        <taxon>Schistocephalus</taxon>
    </lineage>
</organism>
<accession>A0A183S9J3</accession>
<dbReference type="InterPro" id="IPR031701">
    <property type="entry name" value="SIX1_SD"/>
</dbReference>
<dbReference type="PANTHER" id="PTHR10390:SF44">
    <property type="entry name" value="SIX HOMEOBOX 4"/>
    <property type="match status" value="1"/>
</dbReference>
<evidence type="ECO:0000313" key="7">
    <source>
        <dbReference type="Proteomes" id="UP000275846"/>
    </source>
</evidence>
<dbReference type="AlphaFoldDB" id="A0A183S9J3"/>
<sequence>MSGFLRTSKASSQQLAHRCDNAICLDIHSSTLPSPSPLRWGLGMPQARGGKAATQGEAASDYELDLDADKPRTLEARPGNSTSSLPVKAEIHGGRQELQRQLFTIAVFSLKHGRFDQVYAILLENNFDEEFHAELQKLWYQAHYAEFEFVRGRKLGAVDKYRIRRKFPLPKTIWDGEKTIYCFKERTRRTLNVTNWFKNRRQRDRFKPQRDNSGRRIGEGCSEGQQDCQQAPYVCSPSLSLAPVHLRGQEVPPWDLNCVGRQESTGREFEISEALLALQSWNNNCLEIPQCTFWSHRSPHVYTSEFGDDNGPSASGGRRFQEQSLPTCAQNYIHYRPDTNRSTMSLEHMQYCSNMCPYNCNKFSTLHPTSLSSQRHPGEAVNLTVSSDPRFIGPNQEACWW</sequence>
<proteinExistence type="predicted"/>
<protein>
    <submittedName>
        <fullName evidence="8">SIX1_SD domain-containing protein</fullName>
    </submittedName>
</protein>
<dbReference type="GO" id="GO:0005667">
    <property type="term" value="C:transcription regulator complex"/>
    <property type="evidence" value="ECO:0007669"/>
    <property type="project" value="TreeGrafter"/>
</dbReference>
<dbReference type="Pfam" id="PF16878">
    <property type="entry name" value="SIX1_SD"/>
    <property type="match status" value="1"/>
</dbReference>
<evidence type="ECO:0000256" key="4">
    <source>
        <dbReference type="SAM" id="MobiDB-lite"/>
    </source>
</evidence>
<keyword evidence="1" id="KW-0238">DNA-binding</keyword>
<evidence type="ECO:0000256" key="1">
    <source>
        <dbReference type="ARBA" id="ARBA00023125"/>
    </source>
</evidence>
<reference evidence="8" key="1">
    <citation type="submission" date="2016-06" db="UniProtKB">
        <authorList>
            <consortium name="WormBaseParasite"/>
        </authorList>
    </citation>
    <scope>IDENTIFICATION</scope>
</reference>
<feature type="compositionally biased region" description="Basic and acidic residues" evidence="4">
    <location>
        <begin position="205"/>
        <end position="218"/>
    </location>
</feature>
<name>A0A183S9J3_SCHSO</name>
<dbReference type="EMBL" id="UYSU01000972">
    <property type="protein sequence ID" value="VDL86429.1"/>
    <property type="molecule type" value="Genomic_DNA"/>
</dbReference>
<evidence type="ECO:0000313" key="8">
    <source>
        <dbReference type="WBParaSite" id="SSLN_0000092901-mRNA-1"/>
    </source>
</evidence>
<feature type="region of interest" description="Disordered" evidence="4">
    <location>
        <begin position="204"/>
        <end position="223"/>
    </location>
</feature>
<dbReference type="Proteomes" id="UP000275846">
    <property type="component" value="Unassembled WGS sequence"/>
</dbReference>